<dbReference type="EMBL" id="JAEHOC010000019">
    <property type="protein sequence ID" value="KAG2433459.1"/>
    <property type="molecule type" value="Genomic_DNA"/>
</dbReference>
<dbReference type="OrthoDB" id="529017at2759"/>
<protein>
    <submittedName>
        <fullName evidence="1">Uncharacterized protein</fullName>
    </submittedName>
</protein>
<sequence>MLVSESTSCKYAYRFLKAFLNPSLDEIHLVTAVNTEEGRAAAVSRQRDLVEADLHHLVRQHIVTKEDEYTLYESLGRYVATTVQPHLIFMASNNLCANAQNAAGPSRASLLVGTSFASSTSSSGAAGGAGGGGGSTGGGLGSGLGSGGLPGMGPGGNLLSSSVVLKILPELRCAPVLIVKYNTKGQWLNASAATAPWSALAAASNWINAARTASGKTLTSSAKLLGATGSLNPGAAATPMKVMVDLQANSRGVLEWLFEHFTAGRDHLMLTVSNAFDDKHNIKPAAQKLLTSFGVQAHVNSFNADKTMLAGPSNRSLPQAVFEAEPDVLVCQAPRMRGLPPPLVELLYAAKTSFLIWPPDYEVRTSQSGAF</sequence>
<gene>
    <name evidence="1" type="ORF">HXX76_008516</name>
</gene>
<reference evidence="1" key="1">
    <citation type="journal article" date="2020" name="bioRxiv">
        <title>Comparative genomics of Chlamydomonas.</title>
        <authorList>
            <person name="Craig R.J."/>
            <person name="Hasan A.R."/>
            <person name="Ness R.W."/>
            <person name="Keightley P.D."/>
        </authorList>
    </citation>
    <scope>NUCLEOTIDE SEQUENCE</scope>
    <source>
        <strain evidence="1">SAG 7.73</strain>
    </source>
</reference>
<dbReference type="AlphaFoldDB" id="A0A835T420"/>
<proteinExistence type="predicted"/>
<evidence type="ECO:0000313" key="1">
    <source>
        <dbReference type="EMBL" id="KAG2433459.1"/>
    </source>
</evidence>
<name>A0A835T420_CHLIN</name>
<evidence type="ECO:0000313" key="2">
    <source>
        <dbReference type="Proteomes" id="UP000650467"/>
    </source>
</evidence>
<dbReference type="Proteomes" id="UP000650467">
    <property type="component" value="Unassembled WGS sequence"/>
</dbReference>
<organism evidence="1 2">
    <name type="scientific">Chlamydomonas incerta</name>
    <dbReference type="NCBI Taxonomy" id="51695"/>
    <lineage>
        <taxon>Eukaryota</taxon>
        <taxon>Viridiplantae</taxon>
        <taxon>Chlorophyta</taxon>
        <taxon>core chlorophytes</taxon>
        <taxon>Chlorophyceae</taxon>
        <taxon>CS clade</taxon>
        <taxon>Chlamydomonadales</taxon>
        <taxon>Chlamydomonadaceae</taxon>
        <taxon>Chlamydomonas</taxon>
    </lineage>
</organism>
<accession>A0A835T420</accession>
<keyword evidence="2" id="KW-1185">Reference proteome</keyword>
<comment type="caution">
    <text evidence="1">The sequence shown here is derived from an EMBL/GenBank/DDBJ whole genome shotgun (WGS) entry which is preliminary data.</text>
</comment>